<evidence type="ECO:0000313" key="3">
    <source>
        <dbReference type="Proteomes" id="UP001243623"/>
    </source>
</evidence>
<dbReference type="KEGG" id="sgbi:P3F81_12285"/>
<organism evidence="2 3">
    <name type="scientific">Selenobaculum gibii</name>
    <dbReference type="NCBI Taxonomy" id="3054208"/>
    <lineage>
        <taxon>Bacteria</taxon>
        <taxon>Bacillati</taxon>
        <taxon>Bacillota</taxon>
        <taxon>Negativicutes</taxon>
        <taxon>Selenomonadales</taxon>
        <taxon>Selenomonadaceae</taxon>
        <taxon>Selenobaculum</taxon>
    </lineage>
</organism>
<dbReference type="Pfam" id="PF18406">
    <property type="entry name" value="DUF1281_C"/>
    <property type="match status" value="1"/>
</dbReference>
<dbReference type="InterPro" id="IPR041329">
    <property type="entry name" value="YubB_C"/>
</dbReference>
<dbReference type="Gene3D" id="3.30.70.1270">
    <property type="entry name" value="Api92-like domains"/>
    <property type="match status" value="1"/>
</dbReference>
<dbReference type="AlphaFoldDB" id="A0A9Y2AI45"/>
<dbReference type="SUPFAM" id="SSF160940">
    <property type="entry name" value="Api92-like"/>
    <property type="match status" value="1"/>
</dbReference>
<dbReference type="Proteomes" id="UP001243623">
    <property type="component" value="Chromosome"/>
</dbReference>
<sequence>MPNYVKNILTFTGDSQTIEKLFKTVKTKEADFDFNTIIPMPENLNIESGSSSEVSYDYIVYLKSKKMSDNLTRLYQRYVNQCEANKENLSDTGFEEYLQKNYYLNLSLGEQVYKNVEKYGYKDWYDWSRKMWGTKWNAMVAEKINENEIDFDTAWTAPFPVMMKLSAMFPTITIHHLWADEDIGANTGKQTYLAGEIIEPDTVEGFSSEAYQIYEKCWGETECIDVDDDGQYFRRKCDECKLCK</sequence>
<evidence type="ECO:0000259" key="1">
    <source>
        <dbReference type="Pfam" id="PF18406"/>
    </source>
</evidence>
<dbReference type="EMBL" id="CP120678">
    <property type="protein sequence ID" value="WIW70647.1"/>
    <property type="molecule type" value="Genomic_DNA"/>
</dbReference>
<keyword evidence="3" id="KW-1185">Reference proteome</keyword>
<feature type="domain" description="YubB ferredoxin-like" evidence="1">
    <location>
        <begin position="135"/>
        <end position="212"/>
    </location>
</feature>
<protein>
    <recommendedName>
        <fullName evidence="1">YubB ferredoxin-like domain-containing protein</fullName>
    </recommendedName>
</protein>
<proteinExistence type="predicted"/>
<accession>A0A9Y2AI45</accession>
<name>A0A9Y2AI45_9FIRM</name>
<evidence type="ECO:0000313" key="2">
    <source>
        <dbReference type="EMBL" id="WIW70647.1"/>
    </source>
</evidence>
<gene>
    <name evidence="2" type="ORF">P3F81_12285</name>
</gene>
<dbReference type="RefSeq" id="WP_147669531.1">
    <property type="nucleotide sequence ID" value="NZ_CP120678.1"/>
</dbReference>
<reference evidence="2" key="1">
    <citation type="submission" date="2023-03" db="EMBL/GenBank/DDBJ databases">
        <title>Selenobaculum gbiensis gen. nov. sp. nov., a new bacterium isolated from the gut microbiota of IBD patient.</title>
        <authorList>
            <person name="Yeo S."/>
            <person name="Park H."/>
            <person name="Huh C.S."/>
        </authorList>
    </citation>
    <scope>NUCLEOTIDE SEQUENCE</scope>
    <source>
        <strain evidence="2">ICN-92133</strain>
    </source>
</reference>